<evidence type="ECO:0000313" key="3">
    <source>
        <dbReference type="Proteomes" id="UP000284842"/>
    </source>
</evidence>
<dbReference type="InParanoid" id="A0A409YCS1"/>
<feature type="domain" description="DUF6593" evidence="1">
    <location>
        <begin position="47"/>
        <end position="182"/>
    </location>
</feature>
<sequence length="190" mass="21232">MYTATNPFDVWNFGQSNAAPSVFGALPYPSPPSANVVTFYFTHFNPNILNCSIIGPQAQLYYRVVTDNHMPGYTVIKNNEGKNVSLIEWQNHPFIEIRGLLTKQHVRTWMGLTPDKSARMITIRGAPYVWAPKEKSINLYSHGSRPAFMARITRSNGSVVLDVTQEALQLGLLDSIVSASFLLQCGRNID</sequence>
<keyword evidence="3" id="KW-1185">Reference proteome</keyword>
<dbReference type="AlphaFoldDB" id="A0A409YCS1"/>
<gene>
    <name evidence="2" type="ORF">CVT24_000735</name>
</gene>
<proteinExistence type="predicted"/>
<comment type="caution">
    <text evidence="2">The sequence shown here is derived from an EMBL/GenBank/DDBJ whole genome shotgun (WGS) entry which is preliminary data.</text>
</comment>
<accession>A0A409YCS1</accession>
<evidence type="ECO:0000313" key="2">
    <source>
        <dbReference type="EMBL" id="PPR00803.1"/>
    </source>
</evidence>
<reference evidence="2 3" key="1">
    <citation type="journal article" date="2018" name="Evol. Lett.">
        <title>Horizontal gene cluster transfer increased hallucinogenic mushroom diversity.</title>
        <authorList>
            <person name="Reynolds H.T."/>
            <person name="Vijayakumar V."/>
            <person name="Gluck-Thaler E."/>
            <person name="Korotkin H.B."/>
            <person name="Matheny P.B."/>
            <person name="Slot J.C."/>
        </authorList>
    </citation>
    <scope>NUCLEOTIDE SEQUENCE [LARGE SCALE GENOMIC DNA]</scope>
    <source>
        <strain evidence="2 3">2629</strain>
    </source>
</reference>
<dbReference type="EMBL" id="NHTK01001291">
    <property type="protein sequence ID" value="PPR00803.1"/>
    <property type="molecule type" value="Genomic_DNA"/>
</dbReference>
<name>A0A409YCS1_9AGAR</name>
<dbReference type="InterPro" id="IPR046528">
    <property type="entry name" value="DUF6593"/>
</dbReference>
<dbReference type="Proteomes" id="UP000284842">
    <property type="component" value="Unassembled WGS sequence"/>
</dbReference>
<dbReference type="OrthoDB" id="3191568at2759"/>
<dbReference type="Pfam" id="PF20236">
    <property type="entry name" value="DUF6593"/>
    <property type="match status" value="1"/>
</dbReference>
<protein>
    <recommendedName>
        <fullName evidence="1">DUF6593 domain-containing protein</fullName>
    </recommendedName>
</protein>
<organism evidence="2 3">
    <name type="scientific">Panaeolus cyanescens</name>
    <dbReference type="NCBI Taxonomy" id="181874"/>
    <lineage>
        <taxon>Eukaryota</taxon>
        <taxon>Fungi</taxon>
        <taxon>Dikarya</taxon>
        <taxon>Basidiomycota</taxon>
        <taxon>Agaricomycotina</taxon>
        <taxon>Agaricomycetes</taxon>
        <taxon>Agaricomycetidae</taxon>
        <taxon>Agaricales</taxon>
        <taxon>Agaricineae</taxon>
        <taxon>Galeropsidaceae</taxon>
        <taxon>Panaeolus</taxon>
    </lineage>
</organism>
<evidence type="ECO:0000259" key="1">
    <source>
        <dbReference type="Pfam" id="PF20236"/>
    </source>
</evidence>